<protein>
    <submittedName>
        <fullName evidence="2">Chemotaxis protein methyltransferase CheR</fullName>
    </submittedName>
</protein>
<evidence type="ECO:0000313" key="2">
    <source>
        <dbReference type="EMBL" id="PWW05167.1"/>
    </source>
</evidence>
<dbReference type="Pfam" id="PF01739">
    <property type="entry name" value="CheR"/>
    <property type="match status" value="1"/>
</dbReference>
<sequence>MIERMDQIDDLERLEIELLLEALYRHYGVDFRKYAFPVIRRRIWHRIRSERLMSVSGLQEQVLHDPAVFKRLTSDFSINVTEMFRDPSFFRAFRSKVVPLLRGYPSIRIWHAGCSTGEEAYSMAILLHEEGLLERSRIYATDMNEEVIERAKLESFDTEHMHKYSSNYLLGGGRKSMSDYLTVTNNRVKYQPFLASRITFAQHNLAVDESFNEFHVIICRNVLIYFNAELQHRAHTLFYQSLSPSGFLGLGHKESITFTRFTDCYKEIEHNEKLYRKVK</sequence>
<reference evidence="2 3" key="1">
    <citation type="submission" date="2018-05" db="EMBL/GenBank/DDBJ databases">
        <title>Genomic Encyclopedia of Type Strains, Phase III (KMG-III): the genomes of soil and plant-associated and newly described type strains.</title>
        <authorList>
            <person name="Whitman W."/>
        </authorList>
    </citation>
    <scope>NUCLEOTIDE SEQUENCE [LARGE SCALE GENOMIC DNA]</scope>
    <source>
        <strain evidence="2 3">CECT 5696</strain>
    </source>
</reference>
<dbReference type="RefSeq" id="WP_245946603.1">
    <property type="nucleotide sequence ID" value="NZ_QGTQ01000005.1"/>
</dbReference>
<dbReference type="Proteomes" id="UP000246635">
    <property type="component" value="Unassembled WGS sequence"/>
</dbReference>
<name>A0A2V2YVB4_9BACL</name>
<dbReference type="Pfam" id="PF03705">
    <property type="entry name" value="CheR_N"/>
    <property type="match status" value="1"/>
</dbReference>
<dbReference type="SMART" id="SM00138">
    <property type="entry name" value="MeTrc"/>
    <property type="match status" value="1"/>
</dbReference>
<dbReference type="PANTHER" id="PTHR24422">
    <property type="entry name" value="CHEMOTAXIS PROTEIN METHYLTRANSFERASE"/>
    <property type="match status" value="1"/>
</dbReference>
<dbReference type="GO" id="GO:0008757">
    <property type="term" value="F:S-adenosylmethionine-dependent methyltransferase activity"/>
    <property type="evidence" value="ECO:0007669"/>
    <property type="project" value="InterPro"/>
</dbReference>
<keyword evidence="3" id="KW-1185">Reference proteome</keyword>
<dbReference type="AlphaFoldDB" id="A0A2V2YVB4"/>
<accession>A0A2V2YVB4</accession>
<feature type="domain" description="CheR-type methyltransferase" evidence="1">
    <location>
        <begin position="4"/>
        <end position="256"/>
    </location>
</feature>
<dbReference type="SUPFAM" id="SSF47757">
    <property type="entry name" value="Chemotaxis receptor methyltransferase CheR, N-terminal domain"/>
    <property type="match status" value="1"/>
</dbReference>
<dbReference type="Gene3D" id="3.40.50.150">
    <property type="entry name" value="Vaccinia Virus protein VP39"/>
    <property type="match status" value="1"/>
</dbReference>
<dbReference type="SUPFAM" id="SSF53335">
    <property type="entry name" value="S-adenosyl-L-methionine-dependent methyltransferases"/>
    <property type="match status" value="1"/>
</dbReference>
<dbReference type="EMBL" id="QGTQ01000005">
    <property type="protein sequence ID" value="PWW05167.1"/>
    <property type="molecule type" value="Genomic_DNA"/>
</dbReference>
<dbReference type="PROSITE" id="PS50123">
    <property type="entry name" value="CHER"/>
    <property type="match status" value="1"/>
</dbReference>
<organism evidence="2 3">
    <name type="scientific">Paenibacillus cellulosilyticus</name>
    <dbReference type="NCBI Taxonomy" id="375489"/>
    <lineage>
        <taxon>Bacteria</taxon>
        <taxon>Bacillati</taxon>
        <taxon>Bacillota</taxon>
        <taxon>Bacilli</taxon>
        <taxon>Bacillales</taxon>
        <taxon>Paenibacillaceae</taxon>
        <taxon>Paenibacillus</taxon>
    </lineage>
</organism>
<gene>
    <name evidence="2" type="ORF">DFQ01_105151</name>
</gene>
<dbReference type="InterPro" id="IPR050903">
    <property type="entry name" value="Bact_Chemotaxis_MeTrfase"/>
</dbReference>
<dbReference type="PRINTS" id="PR00996">
    <property type="entry name" value="CHERMTFRASE"/>
</dbReference>
<proteinExistence type="predicted"/>
<dbReference type="GO" id="GO:0032259">
    <property type="term" value="P:methylation"/>
    <property type="evidence" value="ECO:0007669"/>
    <property type="project" value="UniProtKB-KW"/>
</dbReference>
<dbReference type="InterPro" id="IPR022642">
    <property type="entry name" value="CheR_C"/>
</dbReference>
<evidence type="ECO:0000313" key="3">
    <source>
        <dbReference type="Proteomes" id="UP000246635"/>
    </source>
</evidence>
<evidence type="ECO:0000259" key="1">
    <source>
        <dbReference type="PROSITE" id="PS50123"/>
    </source>
</evidence>
<keyword evidence="2" id="KW-0808">Transferase</keyword>
<dbReference type="InterPro" id="IPR022641">
    <property type="entry name" value="CheR_N"/>
</dbReference>
<dbReference type="PANTHER" id="PTHR24422:SF8">
    <property type="entry name" value="CHEMOTAXIS PROTEIN"/>
    <property type="match status" value="1"/>
</dbReference>
<comment type="caution">
    <text evidence="2">The sequence shown here is derived from an EMBL/GenBank/DDBJ whole genome shotgun (WGS) entry which is preliminary data.</text>
</comment>
<dbReference type="InterPro" id="IPR029063">
    <property type="entry name" value="SAM-dependent_MTases_sf"/>
</dbReference>
<dbReference type="InterPro" id="IPR000780">
    <property type="entry name" value="CheR_MeTrfase"/>
</dbReference>
<keyword evidence="2" id="KW-0489">Methyltransferase</keyword>